<dbReference type="SUPFAM" id="SSF88659">
    <property type="entry name" value="Sigma3 and sigma4 domains of RNA polymerase sigma factors"/>
    <property type="match status" value="1"/>
</dbReference>
<keyword evidence="2" id="KW-0805">Transcription regulation</keyword>
<dbReference type="InterPro" id="IPR036388">
    <property type="entry name" value="WH-like_DNA-bd_sf"/>
</dbReference>
<dbReference type="InterPro" id="IPR013324">
    <property type="entry name" value="RNA_pol_sigma_r3/r4-like"/>
</dbReference>
<evidence type="ECO:0000256" key="3">
    <source>
        <dbReference type="ARBA" id="ARBA00023082"/>
    </source>
</evidence>
<dbReference type="Pfam" id="PF08281">
    <property type="entry name" value="Sigma70_r4_2"/>
    <property type="match status" value="1"/>
</dbReference>
<dbReference type="InterPro" id="IPR039425">
    <property type="entry name" value="RNA_pol_sigma-70-like"/>
</dbReference>
<feature type="domain" description="RNA polymerase sigma factor 70 region 4 type 2" evidence="5">
    <location>
        <begin position="132"/>
        <end position="183"/>
    </location>
</feature>
<evidence type="ECO:0000259" key="5">
    <source>
        <dbReference type="Pfam" id="PF08281"/>
    </source>
</evidence>
<dbReference type="PANTHER" id="PTHR43133:SF46">
    <property type="entry name" value="RNA POLYMERASE SIGMA-70 FACTOR ECF SUBFAMILY"/>
    <property type="match status" value="1"/>
</dbReference>
<evidence type="ECO:0000256" key="2">
    <source>
        <dbReference type="ARBA" id="ARBA00023015"/>
    </source>
</evidence>
<dbReference type="NCBIfam" id="TIGR02937">
    <property type="entry name" value="sigma70-ECF"/>
    <property type="match status" value="1"/>
</dbReference>
<evidence type="ECO:0000313" key="7">
    <source>
        <dbReference type="Proteomes" id="UP001449657"/>
    </source>
</evidence>
<keyword evidence="4" id="KW-0804">Transcription</keyword>
<accession>A0ABZ2Z2L7</accession>
<dbReference type="EMBL" id="CP150096">
    <property type="protein sequence ID" value="WZN45923.1"/>
    <property type="molecule type" value="Genomic_DNA"/>
</dbReference>
<organism evidence="6 7">
    <name type="scientific">Chitinophaga caseinilytica</name>
    <dbReference type="NCBI Taxonomy" id="2267521"/>
    <lineage>
        <taxon>Bacteria</taxon>
        <taxon>Pseudomonadati</taxon>
        <taxon>Bacteroidota</taxon>
        <taxon>Chitinophagia</taxon>
        <taxon>Chitinophagales</taxon>
        <taxon>Chitinophagaceae</taxon>
        <taxon>Chitinophaga</taxon>
    </lineage>
</organism>
<keyword evidence="7" id="KW-1185">Reference proteome</keyword>
<dbReference type="InterPro" id="IPR014284">
    <property type="entry name" value="RNA_pol_sigma-70_dom"/>
</dbReference>
<dbReference type="CDD" id="cd06171">
    <property type="entry name" value="Sigma70_r4"/>
    <property type="match status" value="1"/>
</dbReference>
<sequence length="195" mass="22903">MGKQTDQQTKVLSLHMFDERHIWARFCEGEKAAFRELYDHFYTRMFVWGCKWLKGEEAFVRDTLHDFFIYLWERRTRLSQPAHLSAYLLTSFKRRLTDGWEKELQSSGLDNLADQSESDMTEAETFSAQFALVQAALANLSPAQREVIEMRYLAGMSPEQIAAHKNTSLRTVYNLMHRGITQLRRQVGSQHLFFL</sequence>
<dbReference type="Gene3D" id="1.10.1740.10">
    <property type="match status" value="1"/>
</dbReference>
<dbReference type="Gene3D" id="1.10.10.10">
    <property type="entry name" value="Winged helix-like DNA-binding domain superfamily/Winged helix DNA-binding domain"/>
    <property type="match status" value="1"/>
</dbReference>
<dbReference type="PANTHER" id="PTHR43133">
    <property type="entry name" value="RNA POLYMERASE ECF-TYPE SIGMA FACTO"/>
    <property type="match status" value="1"/>
</dbReference>
<reference evidence="6 7" key="1">
    <citation type="submission" date="2024-03" db="EMBL/GenBank/DDBJ databases">
        <title>Chitinophaga caseinilytica sp. nov., a casein hydrolysing bacterium isolated from forest soil.</title>
        <authorList>
            <person name="Lee D.S."/>
            <person name="Han D.M."/>
            <person name="Baek J.H."/>
            <person name="Choi D.G."/>
            <person name="Jeon J.H."/>
            <person name="Jeon C.O."/>
        </authorList>
    </citation>
    <scope>NUCLEOTIDE SEQUENCE [LARGE SCALE GENOMIC DNA]</scope>
    <source>
        <strain evidence="6 7">KACC 19118</strain>
    </source>
</reference>
<comment type="similarity">
    <text evidence="1">Belongs to the sigma-70 factor family. ECF subfamily.</text>
</comment>
<evidence type="ECO:0000256" key="1">
    <source>
        <dbReference type="ARBA" id="ARBA00010641"/>
    </source>
</evidence>
<keyword evidence="3" id="KW-0731">Sigma factor</keyword>
<protein>
    <submittedName>
        <fullName evidence="6">Sigma-70 family RNA polymerase sigma factor</fullName>
    </submittedName>
</protein>
<dbReference type="RefSeq" id="WP_341840664.1">
    <property type="nucleotide sequence ID" value="NZ_CP149792.1"/>
</dbReference>
<evidence type="ECO:0000313" key="6">
    <source>
        <dbReference type="EMBL" id="WZN45923.1"/>
    </source>
</evidence>
<name>A0ABZ2Z2L7_9BACT</name>
<dbReference type="InterPro" id="IPR013249">
    <property type="entry name" value="RNA_pol_sigma70_r4_t2"/>
</dbReference>
<dbReference type="Proteomes" id="UP001449657">
    <property type="component" value="Chromosome"/>
</dbReference>
<proteinExistence type="inferred from homology"/>
<dbReference type="InterPro" id="IPR013325">
    <property type="entry name" value="RNA_pol_sigma_r2"/>
</dbReference>
<evidence type="ECO:0000256" key="4">
    <source>
        <dbReference type="ARBA" id="ARBA00023163"/>
    </source>
</evidence>
<dbReference type="SUPFAM" id="SSF88946">
    <property type="entry name" value="Sigma2 domain of RNA polymerase sigma factors"/>
    <property type="match status" value="1"/>
</dbReference>
<gene>
    <name evidence="6" type="ORF">WJU22_23785</name>
</gene>